<name>A0A4V6DV85_9PEZI</name>
<evidence type="ECO:0000259" key="4">
    <source>
        <dbReference type="PROSITE" id="PS50222"/>
    </source>
</evidence>
<sequence>MSFSPRQSPFKRPESPGSKTPSTVRAASPVMTMSSPTKGTQPSSSPMLGTERQSPFVRRPSQLSMSDRPKSPFARAPSRLSVAEPASRSESPSDADPFVVKSPPLSSTNNSRPNSAFNSRPASTIEPYTSRPSSTVEPFSSRPASAVEPLRTSPPQPSAPTTTTREPLIRTSTSSTLATVRPAYSSPHQAATTTTTSKPTLPAFANAGNYSHIPAPLLRTMRESFEVLDTTSSNTITRSDLTTILEQLGLDASPQSLNSFFPASSGGTLNLAKFLDMLTEPMRELSEKEELMAAFGAFDVDDSGQIDLAEIRDAVLRTAPEGGMGARLSEREVDGILGEFAGRRAFGAKGVSGKEVGGRGEVFRYRDFMASVGGSGGQGEGVQA</sequence>
<dbReference type="InterPro" id="IPR050403">
    <property type="entry name" value="Myosin_RLC"/>
</dbReference>
<feature type="domain" description="EF-hand" evidence="4">
    <location>
        <begin position="286"/>
        <end position="321"/>
    </location>
</feature>
<gene>
    <name evidence="5" type="ORF">C1H76_0159</name>
</gene>
<organism evidence="5 6">
    <name type="scientific">Elsinoe australis</name>
    <dbReference type="NCBI Taxonomy" id="40998"/>
    <lineage>
        <taxon>Eukaryota</taxon>
        <taxon>Fungi</taxon>
        <taxon>Dikarya</taxon>
        <taxon>Ascomycota</taxon>
        <taxon>Pezizomycotina</taxon>
        <taxon>Dothideomycetes</taxon>
        <taxon>Dothideomycetidae</taxon>
        <taxon>Myriangiales</taxon>
        <taxon>Elsinoaceae</taxon>
        <taxon>Elsinoe</taxon>
    </lineage>
</organism>
<dbReference type="AlphaFoldDB" id="A0A4V6DV85"/>
<dbReference type="InterPro" id="IPR002048">
    <property type="entry name" value="EF_hand_dom"/>
</dbReference>
<dbReference type="EMBL" id="PTQR01000004">
    <property type="protein sequence ID" value="TKX27322.1"/>
    <property type="molecule type" value="Genomic_DNA"/>
</dbReference>
<dbReference type="PROSITE" id="PS50222">
    <property type="entry name" value="EF_HAND_2"/>
    <property type="match status" value="2"/>
</dbReference>
<accession>A0A4V6DV85</accession>
<feature type="compositionally biased region" description="Polar residues" evidence="3">
    <location>
        <begin position="104"/>
        <end position="138"/>
    </location>
</feature>
<evidence type="ECO:0000313" key="6">
    <source>
        <dbReference type="Proteomes" id="UP000308133"/>
    </source>
</evidence>
<protein>
    <submittedName>
        <fullName evidence="5">Putative calcium ion binding protein</fullName>
    </submittedName>
</protein>
<dbReference type="PANTHER" id="PTHR23049">
    <property type="entry name" value="MYOSIN REGULATORY LIGHT CHAIN 2"/>
    <property type="match status" value="1"/>
</dbReference>
<comment type="caution">
    <text evidence="5">The sequence shown here is derived from an EMBL/GenBank/DDBJ whole genome shotgun (WGS) entry which is preliminary data.</text>
</comment>
<feature type="domain" description="EF-hand" evidence="4">
    <location>
        <begin position="216"/>
        <end position="251"/>
    </location>
</feature>
<proteinExistence type="predicted"/>
<dbReference type="PROSITE" id="PS00018">
    <property type="entry name" value="EF_HAND_1"/>
    <property type="match status" value="1"/>
</dbReference>
<evidence type="ECO:0000256" key="2">
    <source>
        <dbReference type="ARBA" id="ARBA00022837"/>
    </source>
</evidence>
<feature type="compositionally biased region" description="Polar residues" evidence="3">
    <location>
        <begin position="17"/>
        <end position="53"/>
    </location>
</feature>
<evidence type="ECO:0000313" key="5">
    <source>
        <dbReference type="EMBL" id="TKX27322.1"/>
    </source>
</evidence>
<keyword evidence="2" id="KW-0106">Calcium</keyword>
<dbReference type="SMART" id="SM00054">
    <property type="entry name" value="EFh"/>
    <property type="match status" value="2"/>
</dbReference>
<dbReference type="SUPFAM" id="SSF47473">
    <property type="entry name" value="EF-hand"/>
    <property type="match status" value="1"/>
</dbReference>
<dbReference type="InterPro" id="IPR018247">
    <property type="entry name" value="EF_Hand_1_Ca_BS"/>
</dbReference>
<feature type="region of interest" description="Disordered" evidence="3">
    <location>
        <begin position="1"/>
        <end position="200"/>
    </location>
</feature>
<evidence type="ECO:0000256" key="1">
    <source>
        <dbReference type="ARBA" id="ARBA00022737"/>
    </source>
</evidence>
<dbReference type="InterPro" id="IPR011992">
    <property type="entry name" value="EF-hand-dom_pair"/>
</dbReference>
<dbReference type="GO" id="GO:0005509">
    <property type="term" value="F:calcium ion binding"/>
    <property type="evidence" value="ECO:0007669"/>
    <property type="project" value="InterPro"/>
</dbReference>
<dbReference type="Gene3D" id="1.10.238.10">
    <property type="entry name" value="EF-hand"/>
    <property type="match status" value="1"/>
</dbReference>
<evidence type="ECO:0000256" key="3">
    <source>
        <dbReference type="SAM" id="MobiDB-lite"/>
    </source>
</evidence>
<dbReference type="Proteomes" id="UP000308133">
    <property type="component" value="Unassembled WGS sequence"/>
</dbReference>
<feature type="compositionally biased region" description="Low complexity" evidence="3">
    <location>
        <begin position="185"/>
        <end position="200"/>
    </location>
</feature>
<reference evidence="5 6" key="1">
    <citation type="submission" date="2018-02" db="EMBL/GenBank/DDBJ databases">
        <title>Draft genome sequences of Elsinoe sp., causing black scab on jojoba.</title>
        <authorList>
            <person name="Stodart B."/>
            <person name="Jeffress S."/>
            <person name="Ash G."/>
            <person name="Arun Chinnappa K."/>
        </authorList>
    </citation>
    <scope>NUCLEOTIDE SEQUENCE [LARGE SCALE GENOMIC DNA]</scope>
    <source>
        <strain evidence="5 6">Hillstone_2</strain>
    </source>
</reference>
<keyword evidence="1" id="KW-0677">Repeat</keyword>